<gene>
    <name evidence="1" type="ORF">DPMN_073655</name>
</gene>
<keyword evidence="2" id="KW-1185">Reference proteome</keyword>
<accession>A0A9D4BZK3</accession>
<comment type="caution">
    <text evidence="1">The sequence shown here is derived from an EMBL/GenBank/DDBJ whole genome shotgun (WGS) entry which is preliminary data.</text>
</comment>
<name>A0A9D4BZK3_DREPO</name>
<dbReference type="AlphaFoldDB" id="A0A9D4BZK3"/>
<protein>
    <submittedName>
        <fullName evidence="1">Uncharacterized protein</fullName>
    </submittedName>
</protein>
<proteinExistence type="predicted"/>
<evidence type="ECO:0000313" key="1">
    <source>
        <dbReference type="EMBL" id="KAH3713854.1"/>
    </source>
</evidence>
<evidence type="ECO:0000313" key="2">
    <source>
        <dbReference type="Proteomes" id="UP000828390"/>
    </source>
</evidence>
<reference evidence="1" key="2">
    <citation type="submission" date="2020-11" db="EMBL/GenBank/DDBJ databases">
        <authorList>
            <person name="McCartney M.A."/>
            <person name="Auch B."/>
            <person name="Kono T."/>
            <person name="Mallez S."/>
            <person name="Becker A."/>
            <person name="Gohl D.M."/>
            <person name="Silverstein K.A.T."/>
            <person name="Koren S."/>
            <person name="Bechman K.B."/>
            <person name="Herman A."/>
            <person name="Abrahante J.E."/>
            <person name="Garbe J."/>
        </authorList>
    </citation>
    <scope>NUCLEOTIDE SEQUENCE</scope>
    <source>
        <strain evidence="1">Duluth1</strain>
        <tissue evidence="1">Whole animal</tissue>
    </source>
</reference>
<reference evidence="1" key="1">
    <citation type="journal article" date="2019" name="bioRxiv">
        <title>The Genome of the Zebra Mussel, Dreissena polymorpha: A Resource for Invasive Species Research.</title>
        <authorList>
            <person name="McCartney M.A."/>
            <person name="Auch B."/>
            <person name="Kono T."/>
            <person name="Mallez S."/>
            <person name="Zhang Y."/>
            <person name="Obille A."/>
            <person name="Becker A."/>
            <person name="Abrahante J.E."/>
            <person name="Garbe J."/>
            <person name="Badalamenti J.P."/>
            <person name="Herman A."/>
            <person name="Mangelson H."/>
            <person name="Liachko I."/>
            <person name="Sullivan S."/>
            <person name="Sone E.D."/>
            <person name="Koren S."/>
            <person name="Silverstein K.A.T."/>
            <person name="Beckman K.B."/>
            <person name="Gohl D.M."/>
        </authorList>
    </citation>
    <scope>NUCLEOTIDE SEQUENCE</scope>
    <source>
        <strain evidence="1">Duluth1</strain>
        <tissue evidence="1">Whole animal</tissue>
    </source>
</reference>
<dbReference type="Proteomes" id="UP000828390">
    <property type="component" value="Unassembled WGS sequence"/>
</dbReference>
<organism evidence="1 2">
    <name type="scientific">Dreissena polymorpha</name>
    <name type="common">Zebra mussel</name>
    <name type="synonym">Mytilus polymorpha</name>
    <dbReference type="NCBI Taxonomy" id="45954"/>
    <lineage>
        <taxon>Eukaryota</taxon>
        <taxon>Metazoa</taxon>
        <taxon>Spiralia</taxon>
        <taxon>Lophotrochozoa</taxon>
        <taxon>Mollusca</taxon>
        <taxon>Bivalvia</taxon>
        <taxon>Autobranchia</taxon>
        <taxon>Heteroconchia</taxon>
        <taxon>Euheterodonta</taxon>
        <taxon>Imparidentia</taxon>
        <taxon>Neoheterodontei</taxon>
        <taxon>Myida</taxon>
        <taxon>Dreissenoidea</taxon>
        <taxon>Dreissenidae</taxon>
        <taxon>Dreissena</taxon>
    </lineage>
</organism>
<sequence>MLSAWAWMTWYQRRLDMDLLSHAQCLGMDDLMSMEAQYGLAQPCSVPGHG</sequence>
<dbReference type="EMBL" id="JAIWYP010000014">
    <property type="protein sequence ID" value="KAH3713854.1"/>
    <property type="molecule type" value="Genomic_DNA"/>
</dbReference>